<evidence type="ECO:0000313" key="1">
    <source>
        <dbReference type="EMBL" id="SNB52089.1"/>
    </source>
</evidence>
<gene>
    <name evidence="1" type="ORF">SAMN06265338_101182</name>
</gene>
<name>A0A212PYM7_RHOAC</name>
<evidence type="ECO:0008006" key="3">
    <source>
        <dbReference type="Google" id="ProtNLM"/>
    </source>
</evidence>
<accession>A0A212PYM7</accession>
<dbReference type="EMBL" id="FYDG01000001">
    <property type="protein sequence ID" value="SNB52089.1"/>
    <property type="molecule type" value="Genomic_DNA"/>
</dbReference>
<dbReference type="Proteomes" id="UP000198418">
    <property type="component" value="Unassembled WGS sequence"/>
</dbReference>
<proteinExistence type="predicted"/>
<evidence type="ECO:0000313" key="2">
    <source>
        <dbReference type="Proteomes" id="UP000198418"/>
    </source>
</evidence>
<dbReference type="Pfam" id="PF06319">
    <property type="entry name" value="MmcB-like"/>
    <property type="match status" value="1"/>
</dbReference>
<dbReference type="AlphaFoldDB" id="A0A212PYM7"/>
<organism evidence="1 2">
    <name type="scientific">Rhodoblastus acidophilus</name>
    <name type="common">Rhodopseudomonas acidophila</name>
    <dbReference type="NCBI Taxonomy" id="1074"/>
    <lineage>
        <taxon>Bacteria</taxon>
        <taxon>Pseudomonadati</taxon>
        <taxon>Pseudomonadota</taxon>
        <taxon>Alphaproteobacteria</taxon>
        <taxon>Hyphomicrobiales</taxon>
        <taxon>Rhodoblastaceae</taxon>
        <taxon>Rhodoblastus</taxon>
    </lineage>
</organism>
<sequence length="140" mass="15105">MTRGAQRLLRAAGRASLTEVPLPSGRRADLMALGADGEIWIVEIKSSVEDFQADKKWSDYRAHCDKLFFAVDLTMPQERLPADAGLIVADAFGGAILRDAPLHRLAGATRRSLLLRFARIGADRLHLATDPDAGAALPCG</sequence>
<dbReference type="PIRSF" id="PIRSF031796">
    <property type="entry name" value="UPC031796"/>
    <property type="match status" value="1"/>
</dbReference>
<reference evidence="2" key="1">
    <citation type="submission" date="2017-06" db="EMBL/GenBank/DDBJ databases">
        <authorList>
            <person name="Varghese N."/>
            <person name="Submissions S."/>
        </authorList>
    </citation>
    <scope>NUCLEOTIDE SEQUENCE [LARGE SCALE GENOMIC DNA]</scope>
    <source>
        <strain evidence="2">DSM 137</strain>
    </source>
</reference>
<keyword evidence="2" id="KW-1185">Reference proteome</keyword>
<dbReference type="InterPro" id="IPR009394">
    <property type="entry name" value="MmcB-like"/>
</dbReference>
<protein>
    <recommendedName>
        <fullName evidence="3">MmcB family DNA repair protein</fullName>
    </recommendedName>
</protein>